<sequence length="365" mass="39882">MPQYWNREKFAADKTRSAQDSSNKSIVNEARIVSLAMKDDPSNVPLENLPEGATVLAVGSTIDELDIPTLQQQKANVIFVSPGPSKETLAKLIQELDSSLEWIHSRSAGVDAIYTDTLANTPATVTNAKGAFSSTLAEYTLLACSYFAKDLPHLLKNKGRKDWNKYNILELRNATLGIVGYGDIGQAAAKLAKAYGMRVIALRRNPEKTKDDPYCDVVYGNDQLNVLFGESDYILCSAPLTAETKGMIGKEQFDAAKTNAVFINVGRGPIVDEEALVEALKDGRLKGAGLDVFATEPLPKESELWELDNVLLSPHNMDATETFMLESTNFLSMKIFLGSCTESFFLMRLTKRQATSASGLHAVSS</sequence>
<proteinExistence type="predicted"/>
<evidence type="ECO:0000313" key="5">
    <source>
        <dbReference type="Proteomes" id="UP000693970"/>
    </source>
</evidence>
<keyword evidence="2" id="KW-0520">NAD</keyword>
<feature type="domain" description="D-isomer specific 2-hydroxyacid dehydrogenase NAD-binding" evidence="3">
    <location>
        <begin position="149"/>
        <end position="315"/>
    </location>
</feature>
<protein>
    <submittedName>
        <fullName evidence="4">D-isomer specific 2-hydroxyacid dehydrogenase</fullName>
    </submittedName>
</protein>
<dbReference type="GO" id="GO:0051287">
    <property type="term" value="F:NAD binding"/>
    <property type="evidence" value="ECO:0007669"/>
    <property type="project" value="InterPro"/>
</dbReference>
<dbReference type="Proteomes" id="UP000693970">
    <property type="component" value="Unassembled WGS sequence"/>
</dbReference>
<keyword evidence="1" id="KW-0560">Oxidoreductase</keyword>
<keyword evidence="5" id="KW-1185">Reference proteome</keyword>
<evidence type="ECO:0000256" key="2">
    <source>
        <dbReference type="ARBA" id="ARBA00023027"/>
    </source>
</evidence>
<dbReference type="PANTHER" id="PTHR43333:SF1">
    <property type="entry name" value="D-ISOMER SPECIFIC 2-HYDROXYACID DEHYDROGENASE NAD-BINDING DOMAIN-CONTAINING PROTEIN"/>
    <property type="match status" value="1"/>
</dbReference>
<dbReference type="InterPro" id="IPR029753">
    <property type="entry name" value="D-isomer_DH_CS"/>
</dbReference>
<gene>
    <name evidence="4" type="ORF">IV203_035093</name>
</gene>
<dbReference type="EMBL" id="JAGRRH010000013">
    <property type="protein sequence ID" value="KAG7359995.1"/>
    <property type="molecule type" value="Genomic_DNA"/>
</dbReference>
<dbReference type="Pfam" id="PF02826">
    <property type="entry name" value="2-Hacid_dh_C"/>
    <property type="match status" value="1"/>
</dbReference>
<reference evidence="4" key="2">
    <citation type="submission" date="2021-04" db="EMBL/GenBank/DDBJ databases">
        <authorList>
            <person name="Podell S."/>
        </authorList>
    </citation>
    <scope>NUCLEOTIDE SEQUENCE</scope>
    <source>
        <strain evidence="4">Hildebrandi</strain>
    </source>
</reference>
<name>A0A9K3PUA7_9STRA</name>
<dbReference type="CDD" id="cd05300">
    <property type="entry name" value="2-Hacid_dh_1"/>
    <property type="match status" value="1"/>
</dbReference>
<accession>A0A9K3PUA7</accession>
<reference evidence="4" key="1">
    <citation type="journal article" date="2021" name="Sci. Rep.">
        <title>Diploid genomic architecture of Nitzschia inconspicua, an elite biomass production diatom.</title>
        <authorList>
            <person name="Oliver A."/>
            <person name="Podell S."/>
            <person name="Pinowska A."/>
            <person name="Traller J.C."/>
            <person name="Smith S.R."/>
            <person name="McClure R."/>
            <person name="Beliaev A."/>
            <person name="Bohutskyi P."/>
            <person name="Hill E.A."/>
            <person name="Rabines A."/>
            <person name="Zheng H."/>
            <person name="Allen L.Z."/>
            <person name="Kuo A."/>
            <person name="Grigoriev I.V."/>
            <person name="Allen A.E."/>
            <person name="Hazlebeck D."/>
            <person name="Allen E.E."/>
        </authorList>
    </citation>
    <scope>NUCLEOTIDE SEQUENCE</scope>
    <source>
        <strain evidence="4">Hildebrandi</strain>
    </source>
</reference>
<organism evidence="4 5">
    <name type="scientific">Nitzschia inconspicua</name>
    <dbReference type="NCBI Taxonomy" id="303405"/>
    <lineage>
        <taxon>Eukaryota</taxon>
        <taxon>Sar</taxon>
        <taxon>Stramenopiles</taxon>
        <taxon>Ochrophyta</taxon>
        <taxon>Bacillariophyta</taxon>
        <taxon>Bacillariophyceae</taxon>
        <taxon>Bacillariophycidae</taxon>
        <taxon>Bacillariales</taxon>
        <taxon>Bacillariaceae</taxon>
        <taxon>Nitzschia</taxon>
    </lineage>
</organism>
<dbReference type="GO" id="GO:0016616">
    <property type="term" value="F:oxidoreductase activity, acting on the CH-OH group of donors, NAD or NADP as acceptor"/>
    <property type="evidence" value="ECO:0007669"/>
    <property type="project" value="InterPro"/>
</dbReference>
<dbReference type="AlphaFoldDB" id="A0A9K3PUA7"/>
<dbReference type="InterPro" id="IPR006140">
    <property type="entry name" value="D-isomer_DH_NAD-bd"/>
</dbReference>
<dbReference type="OrthoDB" id="298012at2759"/>
<evidence type="ECO:0000313" key="4">
    <source>
        <dbReference type="EMBL" id="KAG7359995.1"/>
    </source>
</evidence>
<comment type="caution">
    <text evidence="4">The sequence shown here is derived from an EMBL/GenBank/DDBJ whole genome shotgun (WGS) entry which is preliminary data.</text>
</comment>
<evidence type="ECO:0000256" key="1">
    <source>
        <dbReference type="ARBA" id="ARBA00023002"/>
    </source>
</evidence>
<dbReference type="PROSITE" id="PS00671">
    <property type="entry name" value="D_2_HYDROXYACID_DH_3"/>
    <property type="match status" value="1"/>
</dbReference>
<dbReference type="PANTHER" id="PTHR43333">
    <property type="entry name" value="2-HACID_DH_C DOMAIN-CONTAINING PROTEIN"/>
    <property type="match status" value="1"/>
</dbReference>
<evidence type="ECO:0000259" key="3">
    <source>
        <dbReference type="Pfam" id="PF02826"/>
    </source>
</evidence>